<dbReference type="RefSeq" id="WP_122951394.1">
    <property type="nucleotide sequence ID" value="NZ_CP024634.1"/>
</dbReference>
<accession>A0A3G3IL65</accession>
<reference evidence="1 2" key="1">
    <citation type="submission" date="2017-11" db="EMBL/GenBank/DDBJ databases">
        <title>Genome sequence of the bacterial symbiont EPR9N from a vent mussel Bathymodiolus thermophilus.</title>
        <authorList>
            <person name="Won Y.-J."/>
        </authorList>
    </citation>
    <scope>NUCLEOTIDE SEQUENCE [LARGE SCALE GENOMIC DNA]</scope>
    <source>
        <strain evidence="1 2">EPR9N</strain>
    </source>
</reference>
<dbReference type="SUPFAM" id="SSF52141">
    <property type="entry name" value="Uracil-DNA glycosylase-like"/>
    <property type="match status" value="1"/>
</dbReference>
<dbReference type="AlphaFoldDB" id="A0A3G3IL65"/>
<dbReference type="InterPro" id="IPR036895">
    <property type="entry name" value="Uracil-DNA_glycosylase-like_sf"/>
</dbReference>
<evidence type="ECO:0000313" key="2">
    <source>
        <dbReference type="Proteomes" id="UP000278334"/>
    </source>
</evidence>
<sequence>MNQLERINYLEAFDVPAFLYAERADAITASVQKIRVQCLVIEVPNAQSFCQAGKTQDFLLKMLGAIGLQKSDIKCISVENNNLTHTLGQYDAKVVLSMSKGLALNANNHFTTHHPSDILTNDTLKREAWEVLKKVQVCLK</sequence>
<evidence type="ECO:0000313" key="1">
    <source>
        <dbReference type="EMBL" id="AYQ56597.1"/>
    </source>
</evidence>
<gene>
    <name evidence="1" type="ORF">MS2017_0877</name>
</gene>
<dbReference type="KEGG" id="bthg:MS2017_0877"/>
<organism evidence="1 2">
    <name type="scientific">Bathymodiolus thermophilus thioautotrophic gill symbiont</name>
    <dbReference type="NCBI Taxonomy" id="2360"/>
    <lineage>
        <taxon>Bacteria</taxon>
        <taxon>Pseudomonadati</taxon>
        <taxon>Pseudomonadota</taxon>
        <taxon>Gammaproteobacteria</taxon>
        <taxon>sulfur-oxidizing symbionts</taxon>
    </lineage>
</organism>
<proteinExistence type="predicted"/>
<name>A0A3G3IL65_9GAMM</name>
<dbReference type="Proteomes" id="UP000278334">
    <property type="component" value="Chromosome"/>
</dbReference>
<protein>
    <submittedName>
        <fullName evidence="1">Uncharacterized protein</fullName>
    </submittedName>
</protein>
<dbReference type="EMBL" id="CP024634">
    <property type="protein sequence ID" value="AYQ56597.1"/>
    <property type="molecule type" value="Genomic_DNA"/>
</dbReference>